<accession>A0ACC0FMN7</accession>
<evidence type="ECO:0000313" key="2">
    <source>
        <dbReference type="Proteomes" id="UP001060215"/>
    </source>
</evidence>
<reference evidence="1 2" key="1">
    <citation type="journal article" date="2022" name="Plant J.">
        <title>Chromosome-level genome of Camellia lanceoleosa provides a valuable resource for understanding genome evolution and self-incompatibility.</title>
        <authorList>
            <person name="Gong W."/>
            <person name="Xiao S."/>
            <person name="Wang L."/>
            <person name="Liao Z."/>
            <person name="Chang Y."/>
            <person name="Mo W."/>
            <person name="Hu G."/>
            <person name="Li W."/>
            <person name="Zhao G."/>
            <person name="Zhu H."/>
            <person name="Hu X."/>
            <person name="Ji K."/>
            <person name="Xiang X."/>
            <person name="Song Q."/>
            <person name="Yuan D."/>
            <person name="Jin S."/>
            <person name="Zhang L."/>
        </authorList>
    </citation>
    <scope>NUCLEOTIDE SEQUENCE [LARGE SCALE GENOMIC DNA]</scope>
    <source>
        <strain evidence="1">SQ_2022a</strain>
    </source>
</reference>
<sequence>MFYLVSVIGDFTITAGVGSHNKLGGGYLLGLPVGFIADSIGATVGAAVAFLLGRTIGRSFVVSKLNDYPQFQAVAIATQKSGFMFLMILVSLIDSLSASIIPFNMLNYALSVTPIPLGNYILASWLGKMPVTRALVYIGTTLKDHADVMHGWHDFSKAHWIRAMSPALIIAGLVVSGCIFAGVCWVSALLSWFSISRSVLLHATALSNGGLLLTHLMLLLLHVVGLLEGSNVDQGSFNGWGFFVVVLVSNMHQVKYCTRMALRSNATDLLRCCSATDLLLLGYPPAAILLC</sequence>
<gene>
    <name evidence="1" type="ORF">LOK49_LG13G02621</name>
</gene>
<keyword evidence="2" id="KW-1185">Reference proteome</keyword>
<proteinExistence type="predicted"/>
<organism evidence="1 2">
    <name type="scientific">Camellia lanceoleosa</name>
    <dbReference type="NCBI Taxonomy" id="1840588"/>
    <lineage>
        <taxon>Eukaryota</taxon>
        <taxon>Viridiplantae</taxon>
        <taxon>Streptophyta</taxon>
        <taxon>Embryophyta</taxon>
        <taxon>Tracheophyta</taxon>
        <taxon>Spermatophyta</taxon>
        <taxon>Magnoliopsida</taxon>
        <taxon>eudicotyledons</taxon>
        <taxon>Gunneridae</taxon>
        <taxon>Pentapetalae</taxon>
        <taxon>asterids</taxon>
        <taxon>Ericales</taxon>
        <taxon>Theaceae</taxon>
        <taxon>Camellia</taxon>
    </lineage>
</organism>
<comment type="caution">
    <text evidence="1">The sequence shown here is derived from an EMBL/GenBank/DDBJ whole genome shotgun (WGS) entry which is preliminary data.</text>
</comment>
<name>A0ACC0FMN7_9ERIC</name>
<protein>
    <submittedName>
        <fullName evidence="1">TVP38/TMEM64 family membrane protein slr0305</fullName>
    </submittedName>
</protein>
<dbReference type="Proteomes" id="UP001060215">
    <property type="component" value="Chromosome 14"/>
</dbReference>
<dbReference type="EMBL" id="CM045771">
    <property type="protein sequence ID" value="KAI7989347.1"/>
    <property type="molecule type" value="Genomic_DNA"/>
</dbReference>
<evidence type="ECO:0000313" key="1">
    <source>
        <dbReference type="EMBL" id="KAI7989347.1"/>
    </source>
</evidence>